<evidence type="ECO:0000313" key="9">
    <source>
        <dbReference type="EMBL" id="HIW83260.1"/>
    </source>
</evidence>
<evidence type="ECO:0000256" key="3">
    <source>
        <dbReference type="ARBA" id="ARBA00022842"/>
    </source>
</evidence>
<dbReference type="GO" id="GO:0000287">
    <property type="term" value="F:magnesium ion binding"/>
    <property type="evidence" value="ECO:0007669"/>
    <property type="project" value="UniProtKB-ARBA"/>
</dbReference>
<evidence type="ECO:0000256" key="6">
    <source>
        <dbReference type="PIRSR" id="PIRSR634603-3"/>
    </source>
</evidence>
<evidence type="ECO:0000256" key="5">
    <source>
        <dbReference type="PIRSR" id="PIRSR634603-1"/>
    </source>
</evidence>
<evidence type="ECO:0000256" key="1">
    <source>
        <dbReference type="ARBA" id="ARBA00008031"/>
    </source>
</evidence>
<feature type="domain" description="Mandelate racemase/muconate lactonizing enzyme C-terminal" evidence="8">
    <location>
        <begin position="140"/>
        <end position="237"/>
    </location>
</feature>
<dbReference type="SFLD" id="SFLDG00180">
    <property type="entry name" value="muconate_cycloisomerase"/>
    <property type="match status" value="1"/>
</dbReference>
<feature type="active site" description="Proton acceptor; specific for (S)-substrate epimerization" evidence="5">
    <location>
        <position position="266"/>
    </location>
</feature>
<comment type="caution">
    <text evidence="9">The sequence shown here is derived from an EMBL/GenBank/DDBJ whole genome shotgun (WGS) entry which is preliminary data.</text>
</comment>
<dbReference type="SMART" id="SM00922">
    <property type="entry name" value="MR_MLE"/>
    <property type="match status" value="1"/>
</dbReference>
<dbReference type="GO" id="GO:0016855">
    <property type="term" value="F:racemase and epimerase activity, acting on amino acids and derivatives"/>
    <property type="evidence" value="ECO:0007669"/>
    <property type="project" value="UniProtKB-UniRule"/>
</dbReference>
<proteinExistence type="inferred from homology"/>
<gene>
    <name evidence="9" type="ORF">H9873_02930</name>
</gene>
<comment type="cofactor">
    <cofactor evidence="6 7">
        <name>Mg(2+)</name>
        <dbReference type="ChEBI" id="CHEBI:18420"/>
    </cofactor>
    <text evidence="6 7">Binds 1 Mg(2+) ion per subunit.</text>
</comment>
<dbReference type="Proteomes" id="UP000824263">
    <property type="component" value="Unassembled WGS sequence"/>
</dbReference>
<dbReference type="EMBL" id="DXGF01000052">
    <property type="protein sequence ID" value="HIW83260.1"/>
    <property type="molecule type" value="Genomic_DNA"/>
</dbReference>
<evidence type="ECO:0000313" key="10">
    <source>
        <dbReference type="Proteomes" id="UP000824263"/>
    </source>
</evidence>
<dbReference type="InterPro" id="IPR029065">
    <property type="entry name" value="Enolase_C-like"/>
</dbReference>
<feature type="binding site" evidence="6">
    <location>
        <position position="216"/>
    </location>
    <ligand>
        <name>Mg(2+)</name>
        <dbReference type="ChEBI" id="CHEBI:18420"/>
    </ligand>
</feature>
<dbReference type="FunFam" id="3.30.390.10:FF:000009">
    <property type="entry name" value="Hydrophobic dipeptide epimerase"/>
    <property type="match status" value="1"/>
</dbReference>
<dbReference type="PANTHER" id="PTHR48073:SF2">
    <property type="entry name" value="O-SUCCINYLBENZOATE SYNTHASE"/>
    <property type="match status" value="1"/>
</dbReference>
<dbReference type="Gene3D" id="3.20.20.120">
    <property type="entry name" value="Enolase-like C-terminal domain"/>
    <property type="match status" value="1"/>
</dbReference>
<protein>
    <recommendedName>
        <fullName evidence="7">Dipeptide epimerase</fullName>
        <ecNumber evidence="7">5.1.1.-</ecNumber>
    </recommendedName>
</protein>
<dbReference type="EC" id="5.1.1.-" evidence="7"/>
<dbReference type="Pfam" id="PF13378">
    <property type="entry name" value="MR_MLE_C"/>
    <property type="match status" value="1"/>
</dbReference>
<name>A0A9D1R949_9FIRM</name>
<feature type="active site" description="Proton acceptor; specific for (R)-substrate epimerization" evidence="5">
    <location>
        <position position="162"/>
    </location>
</feature>
<keyword evidence="2 6" id="KW-0479">Metal-binding</keyword>
<dbReference type="SFLD" id="SFLDF00009">
    <property type="entry name" value="o-succinylbenzoate_synthase"/>
    <property type="match status" value="1"/>
</dbReference>
<evidence type="ECO:0000256" key="7">
    <source>
        <dbReference type="RuleBase" id="RU366006"/>
    </source>
</evidence>
<dbReference type="InterPro" id="IPR013341">
    <property type="entry name" value="Mandelate_racemase_N_dom"/>
</dbReference>
<comment type="similarity">
    <text evidence="1 7">Belongs to the mandelate racemase/muconate lactonizing enzyme family.</text>
</comment>
<sequence>MKITDVKMEKFSIELEESFNVAFAEITHTVSIIVKIETDEGYIGYGEAAPFAPVTGETVEGCLEILRLFRQGLIGMDPLDIEKAHAMMDGVAHGNGSAKCAIDIALYDLKGKCMGQPLYRVLGGYDNEVQNDITIVINPPEKMAAQAEHFVKDLGYHILKVKTGICPEDDLLALSLIREAVGPDIRLRIDANQGYDYSQALFMLEEMKKYGVEAAEQCLPDWDLDGAARLRRQSNGIKLMLDESLHTIRDAAKICKAEAADIMNIKLMKCGGLYRASQINAIGESFGVPCMVGCMIETKISITAGLSLVAAKKNITESDCDTFLFYKDGDTGMPGGFEIHGDRFRLLDRPGLGLEISF</sequence>
<dbReference type="SUPFAM" id="SSF54826">
    <property type="entry name" value="Enolase N-terminal domain-like"/>
    <property type="match status" value="1"/>
</dbReference>
<dbReference type="InterPro" id="IPR034603">
    <property type="entry name" value="Dipeptide_epimerase"/>
</dbReference>
<dbReference type="CDD" id="cd03319">
    <property type="entry name" value="L-Ala-DL-Glu_epimerase"/>
    <property type="match status" value="1"/>
</dbReference>
<reference evidence="9" key="1">
    <citation type="journal article" date="2021" name="PeerJ">
        <title>Extensive microbial diversity within the chicken gut microbiome revealed by metagenomics and culture.</title>
        <authorList>
            <person name="Gilroy R."/>
            <person name="Ravi A."/>
            <person name="Getino M."/>
            <person name="Pursley I."/>
            <person name="Horton D.L."/>
            <person name="Alikhan N.F."/>
            <person name="Baker D."/>
            <person name="Gharbi K."/>
            <person name="Hall N."/>
            <person name="Watson M."/>
            <person name="Adriaenssens E.M."/>
            <person name="Foster-Nyarko E."/>
            <person name="Jarju S."/>
            <person name="Secka A."/>
            <person name="Antonio M."/>
            <person name="Oren A."/>
            <person name="Chaudhuri R.R."/>
            <person name="La Ragione R."/>
            <person name="Hildebrand F."/>
            <person name="Pallen M.J."/>
        </authorList>
    </citation>
    <scope>NUCLEOTIDE SEQUENCE</scope>
    <source>
        <strain evidence="9">ChiSxjej1B13-11762</strain>
    </source>
</reference>
<dbReference type="Gene3D" id="3.30.390.10">
    <property type="entry name" value="Enolase-like, N-terminal domain"/>
    <property type="match status" value="1"/>
</dbReference>
<feature type="binding site" evidence="6">
    <location>
        <position position="190"/>
    </location>
    <ligand>
        <name>Mg(2+)</name>
        <dbReference type="ChEBI" id="CHEBI:18420"/>
    </ligand>
</feature>
<evidence type="ECO:0000256" key="4">
    <source>
        <dbReference type="ARBA" id="ARBA00023235"/>
    </source>
</evidence>
<dbReference type="InterPro" id="IPR013342">
    <property type="entry name" value="Mandelate_racemase_C"/>
</dbReference>
<dbReference type="Pfam" id="PF02746">
    <property type="entry name" value="MR_MLE_N"/>
    <property type="match status" value="1"/>
</dbReference>
<dbReference type="InterPro" id="IPR029017">
    <property type="entry name" value="Enolase-like_N"/>
</dbReference>
<dbReference type="AlphaFoldDB" id="A0A9D1R949"/>
<dbReference type="GO" id="GO:0006518">
    <property type="term" value="P:peptide metabolic process"/>
    <property type="evidence" value="ECO:0007669"/>
    <property type="project" value="UniProtKB-ARBA"/>
</dbReference>
<evidence type="ECO:0000256" key="2">
    <source>
        <dbReference type="ARBA" id="ARBA00022723"/>
    </source>
</evidence>
<organism evidence="9 10">
    <name type="scientific">Candidatus Dorea gallistercoris</name>
    <dbReference type="NCBI Taxonomy" id="2838542"/>
    <lineage>
        <taxon>Bacteria</taxon>
        <taxon>Bacillati</taxon>
        <taxon>Bacillota</taxon>
        <taxon>Clostridia</taxon>
        <taxon>Lachnospirales</taxon>
        <taxon>Lachnospiraceae</taxon>
        <taxon>Dorea</taxon>
    </lineage>
</organism>
<dbReference type="SFLD" id="SFLDS00001">
    <property type="entry name" value="Enolase"/>
    <property type="match status" value="1"/>
</dbReference>
<feature type="binding site" evidence="6">
    <location>
        <position position="242"/>
    </location>
    <ligand>
        <name>Mg(2+)</name>
        <dbReference type="ChEBI" id="CHEBI:18420"/>
    </ligand>
</feature>
<keyword evidence="4 7" id="KW-0413">Isomerase</keyword>
<evidence type="ECO:0000259" key="8">
    <source>
        <dbReference type="SMART" id="SM00922"/>
    </source>
</evidence>
<dbReference type="PANTHER" id="PTHR48073">
    <property type="entry name" value="O-SUCCINYLBENZOATE SYNTHASE-RELATED"/>
    <property type="match status" value="1"/>
</dbReference>
<reference evidence="9" key="2">
    <citation type="submission" date="2021-04" db="EMBL/GenBank/DDBJ databases">
        <authorList>
            <person name="Gilroy R."/>
        </authorList>
    </citation>
    <scope>NUCLEOTIDE SEQUENCE</scope>
    <source>
        <strain evidence="9">ChiSxjej1B13-11762</strain>
    </source>
</reference>
<dbReference type="SUPFAM" id="SSF51604">
    <property type="entry name" value="Enolase C-terminal domain-like"/>
    <property type="match status" value="1"/>
</dbReference>
<accession>A0A9D1R949</accession>
<dbReference type="InterPro" id="IPR036849">
    <property type="entry name" value="Enolase-like_C_sf"/>
</dbReference>
<keyword evidence="3 6" id="KW-0460">Magnesium</keyword>